<dbReference type="GO" id="GO:0004722">
    <property type="term" value="F:protein serine/threonine phosphatase activity"/>
    <property type="evidence" value="ECO:0007669"/>
    <property type="project" value="InterPro"/>
</dbReference>
<dbReference type="InterPro" id="IPR015655">
    <property type="entry name" value="PP2C"/>
</dbReference>
<organism evidence="2 3">
    <name type="scientific">Suillus fuscotomentosus</name>
    <dbReference type="NCBI Taxonomy" id="1912939"/>
    <lineage>
        <taxon>Eukaryota</taxon>
        <taxon>Fungi</taxon>
        <taxon>Dikarya</taxon>
        <taxon>Basidiomycota</taxon>
        <taxon>Agaricomycotina</taxon>
        <taxon>Agaricomycetes</taxon>
        <taxon>Agaricomycetidae</taxon>
        <taxon>Boletales</taxon>
        <taxon>Suillineae</taxon>
        <taxon>Suillaceae</taxon>
        <taxon>Suillus</taxon>
    </lineage>
</organism>
<dbReference type="PANTHER" id="PTHR13832">
    <property type="entry name" value="PROTEIN PHOSPHATASE 2C"/>
    <property type="match status" value="1"/>
</dbReference>
<proteinExistence type="predicted"/>
<comment type="caution">
    <text evidence="2">The sequence shown here is derived from an EMBL/GenBank/DDBJ whole genome shotgun (WGS) entry which is preliminary data.</text>
</comment>
<accession>A0AAD4DYR9</accession>
<sequence length="351" mass="39394">MEGYGSDRGPWGYRLFPEHELRAQILKRCTTNISSDGRSLDASLQPHVSSVNEDRYLIMDLRLPNGVRRLNCVFDGHGGHETADYLVAELTPILMAGLLPTVANLEGVSDVLTRAIFDVDEAIKREIFRRTQLSEISMLLKGTYNLINARRPYKETSLGAKSRWWLMLGSRRDASSQWNASILSDNHNGNNPAEADRIKQQHPDEPECIFDDRVPGNLAVTRAVGDHSSKLPRIYTEKIFLNVEPGFRVSAAIESFIPRNLSPPYVSNLASVHYVDLHEQSSCDCFILMCSDGLKWVGIVGDVVKDDIQEAMLRLLRHALGAEDIDRVSCMLNVDMPVPYMDDTTVILQVL</sequence>
<dbReference type="GeneID" id="64664726"/>
<keyword evidence="3" id="KW-1185">Reference proteome</keyword>
<dbReference type="Pfam" id="PF00481">
    <property type="entry name" value="PP2C"/>
    <property type="match status" value="1"/>
</dbReference>
<dbReference type="EMBL" id="JABBWK010000054">
    <property type="protein sequence ID" value="KAG1896603.1"/>
    <property type="molecule type" value="Genomic_DNA"/>
</dbReference>
<evidence type="ECO:0000259" key="1">
    <source>
        <dbReference type="PROSITE" id="PS51746"/>
    </source>
</evidence>
<protein>
    <submittedName>
        <fullName evidence="2">Phosphatase 2C-like domain-containing protein</fullName>
    </submittedName>
</protein>
<evidence type="ECO:0000313" key="2">
    <source>
        <dbReference type="EMBL" id="KAG1896603.1"/>
    </source>
</evidence>
<dbReference type="SUPFAM" id="SSF81606">
    <property type="entry name" value="PP2C-like"/>
    <property type="match status" value="1"/>
</dbReference>
<dbReference type="RefSeq" id="XP_041222179.1">
    <property type="nucleotide sequence ID" value="XM_041370428.1"/>
</dbReference>
<dbReference type="InterPro" id="IPR001932">
    <property type="entry name" value="PPM-type_phosphatase-like_dom"/>
</dbReference>
<dbReference type="Proteomes" id="UP001195769">
    <property type="component" value="Unassembled WGS sequence"/>
</dbReference>
<gene>
    <name evidence="2" type="ORF">F5891DRAFT_1280614</name>
</gene>
<dbReference type="PROSITE" id="PS51746">
    <property type="entry name" value="PPM_2"/>
    <property type="match status" value="1"/>
</dbReference>
<dbReference type="PANTHER" id="PTHR13832:SF827">
    <property type="entry name" value="PROTEIN PHOSPHATASE 1L"/>
    <property type="match status" value="1"/>
</dbReference>
<evidence type="ECO:0000313" key="3">
    <source>
        <dbReference type="Proteomes" id="UP001195769"/>
    </source>
</evidence>
<dbReference type="AlphaFoldDB" id="A0AAD4DYR9"/>
<name>A0AAD4DYR9_9AGAM</name>
<dbReference type="CDD" id="cd00143">
    <property type="entry name" value="PP2Cc"/>
    <property type="match status" value="1"/>
</dbReference>
<dbReference type="SMART" id="SM00332">
    <property type="entry name" value="PP2Cc"/>
    <property type="match status" value="1"/>
</dbReference>
<reference evidence="2" key="1">
    <citation type="journal article" date="2020" name="New Phytol.">
        <title>Comparative genomics reveals dynamic genome evolution in host specialist ectomycorrhizal fungi.</title>
        <authorList>
            <person name="Lofgren L.A."/>
            <person name="Nguyen N.H."/>
            <person name="Vilgalys R."/>
            <person name="Ruytinx J."/>
            <person name="Liao H.L."/>
            <person name="Branco S."/>
            <person name="Kuo A."/>
            <person name="LaButti K."/>
            <person name="Lipzen A."/>
            <person name="Andreopoulos W."/>
            <person name="Pangilinan J."/>
            <person name="Riley R."/>
            <person name="Hundley H."/>
            <person name="Na H."/>
            <person name="Barry K."/>
            <person name="Grigoriev I.V."/>
            <person name="Stajich J.E."/>
            <person name="Kennedy P.G."/>
        </authorList>
    </citation>
    <scope>NUCLEOTIDE SEQUENCE</scope>
    <source>
        <strain evidence="2">FC203</strain>
    </source>
</reference>
<dbReference type="InterPro" id="IPR036457">
    <property type="entry name" value="PPM-type-like_dom_sf"/>
</dbReference>
<dbReference type="Gene3D" id="3.60.40.10">
    <property type="entry name" value="PPM-type phosphatase domain"/>
    <property type="match status" value="2"/>
</dbReference>
<feature type="domain" description="PPM-type phosphatase" evidence="1">
    <location>
        <begin position="38"/>
        <end position="351"/>
    </location>
</feature>